<evidence type="ECO:0000256" key="2">
    <source>
        <dbReference type="ARBA" id="ARBA00012438"/>
    </source>
</evidence>
<keyword evidence="4" id="KW-0808">Transferase</keyword>
<dbReference type="Gene3D" id="3.30.565.10">
    <property type="entry name" value="Histidine kinase-like ATPase, C-terminal domain"/>
    <property type="match status" value="1"/>
</dbReference>
<dbReference type="InterPro" id="IPR011712">
    <property type="entry name" value="Sig_transdc_His_kin_sub3_dim/P"/>
</dbReference>
<feature type="domain" description="Signal transduction histidine kinase subgroup 3 dimerisation and phosphoacceptor" evidence="11">
    <location>
        <begin position="180"/>
        <end position="244"/>
    </location>
</feature>
<dbReference type="PANTHER" id="PTHR24421:SF10">
    <property type="entry name" value="NITRATE_NITRITE SENSOR PROTEIN NARQ"/>
    <property type="match status" value="1"/>
</dbReference>
<evidence type="ECO:0000313" key="13">
    <source>
        <dbReference type="Proteomes" id="UP001165079"/>
    </source>
</evidence>
<dbReference type="SUPFAM" id="SSF55874">
    <property type="entry name" value="ATPase domain of HSP90 chaperone/DNA topoisomerase II/histidine kinase"/>
    <property type="match status" value="1"/>
</dbReference>
<evidence type="ECO:0000256" key="3">
    <source>
        <dbReference type="ARBA" id="ARBA00022553"/>
    </source>
</evidence>
<dbReference type="GO" id="GO:0016020">
    <property type="term" value="C:membrane"/>
    <property type="evidence" value="ECO:0007669"/>
    <property type="project" value="InterPro"/>
</dbReference>
<feature type="transmembrane region" description="Helical" evidence="9">
    <location>
        <begin position="112"/>
        <end position="132"/>
    </location>
</feature>
<keyword evidence="13" id="KW-1185">Reference proteome</keyword>
<feature type="transmembrane region" description="Helical" evidence="9">
    <location>
        <begin position="87"/>
        <end position="105"/>
    </location>
</feature>
<feature type="transmembrane region" description="Helical" evidence="9">
    <location>
        <begin position="138"/>
        <end position="161"/>
    </location>
</feature>
<dbReference type="Proteomes" id="UP001165079">
    <property type="component" value="Unassembled WGS sequence"/>
</dbReference>
<dbReference type="Gene3D" id="1.20.5.1930">
    <property type="match status" value="1"/>
</dbReference>
<protein>
    <recommendedName>
        <fullName evidence="2">histidine kinase</fullName>
        <ecNumber evidence="2">2.7.13.3</ecNumber>
    </recommendedName>
</protein>
<dbReference type="AlphaFoldDB" id="A0A9W6SPU1"/>
<organism evidence="12 13">
    <name type="scientific">Actinorhabdospora filicis</name>
    <dbReference type="NCBI Taxonomy" id="1785913"/>
    <lineage>
        <taxon>Bacteria</taxon>
        <taxon>Bacillati</taxon>
        <taxon>Actinomycetota</taxon>
        <taxon>Actinomycetes</taxon>
        <taxon>Micromonosporales</taxon>
        <taxon>Micromonosporaceae</taxon>
        <taxon>Actinorhabdospora</taxon>
    </lineage>
</organism>
<feature type="transmembrane region" description="Helical" evidence="9">
    <location>
        <begin position="55"/>
        <end position="75"/>
    </location>
</feature>
<dbReference type="EC" id="2.7.13.3" evidence="2"/>
<sequence length="380" mass="40029">MRNRQAIAVCGVLALVAGTLLLPAPLIDMVTPIAACLGLAVLLAFWPRTRAWPPWATLAVAVLSLGVTVVSLLTVPRNGETESGAQGAWILLEPAVILVYVYLTVRWAPPRLGLVAGGAGVLAGAIAVQRYLPPDTVWAVIAASTLWTIPGAAAGVIGWYLRHLDTERDRAVIAARREQRLDLASDLHDFVAHDVSEIVAQAQAARMVLAGDDPRIAEVLGRIEGAGLRALASMDRTVHMLRDTGAAARTPVGVLADLPELASRFSQGGVDVRLDLTGEEVAREPAAVAYRIVVEALTNVRRHAPSASTVDVTVALDGRDLRVTVADDGAGDHRAQARASAGLGLPGLTERVEALRGSLTAGPREQRGWLLSARIPLDGS</sequence>
<evidence type="ECO:0000256" key="9">
    <source>
        <dbReference type="SAM" id="Phobius"/>
    </source>
</evidence>
<keyword evidence="9" id="KW-0472">Membrane</keyword>
<feature type="transmembrane region" description="Helical" evidence="9">
    <location>
        <begin position="31"/>
        <end position="48"/>
    </location>
</feature>
<name>A0A9W6SPU1_9ACTN</name>
<dbReference type="InterPro" id="IPR003594">
    <property type="entry name" value="HATPase_dom"/>
</dbReference>
<evidence type="ECO:0000256" key="7">
    <source>
        <dbReference type="ARBA" id="ARBA00022840"/>
    </source>
</evidence>
<dbReference type="EMBL" id="BSTX01000003">
    <property type="protein sequence ID" value="GLZ79996.1"/>
    <property type="molecule type" value="Genomic_DNA"/>
</dbReference>
<evidence type="ECO:0000259" key="11">
    <source>
        <dbReference type="Pfam" id="PF07730"/>
    </source>
</evidence>
<dbReference type="PANTHER" id="PTHR24421">
    <property type="entry name" value="NITRATE/NITRITE SENSOR PROTEIN NARX-RELATED"/>
    <property type="match status" value="1"/>
</dbReference>
<evidence type="ECO:0000256" key="4">
    <source>
        <dbReference type="ARBA" id="ARBA00022679"/>
    </source>
</evidence>
<gene>
    <name evidence="12" type="ORF">Afil01_48030</name>
</gene>
<evidence type="ECO:0000313" key="12">
    <source>
        <dbReference type="EMBL" id="GLZ79996.1"/>
    </source>
</evidence>
<dbReference type="GO" id="GO:0005524">
    <property type="term" value="F:ATP binding"/>
    <property type="evidence" value="ECO:0007669"/>
    <property type="project" value="UniProtKB-KW"/>
</dbReference>
<dbReference type="CDD" id="cd16917">
    <property type="entry name" value="HATPase_UhpB-NarQ-NarX-like"/>
    <property type="match status" value="1"/>
</dbReference>
<dbReference type="Pfam" id="PF07730">
    <property type="entry name" value="HisKA_3"/>
    <property type="match status" value="1"/>
</dbReference>
<keyword evidence="3" id="KW-0597">Phosphoprotein</keyword>
<dbReference type="Pfam" id="PF02518">
    <property type="entry name" value="HATPase_c"/>
    <property type="match status" value="1"/>
</dbReference>
<keyword evidence="7" id="KW-0067">ATP-binding</keyword>
<dbReference type="GO" id="GO:0046983">
    <property type="term" value="F:protein dimerization activity"/>
    <property type="evidence" value="ECO:0007669"/>
    <property type="project" value="InterPro"/>
</dbReference>
<keyword evidence="9" id="KW-0812">Transmembrane</keyword>
<proteinExistence type="predicted"/>
<keyword evidence="9" id="KW-1133">Transmembrane helix</keyword>
<reference evidence="12" key="1">
    <citation type="submission" date="2023-03" db="EMBL/GenBank/DDBJ databases">
        <title>Actinorhabdospora filicis NBRC 111898.</title>
        <authorList>
            <person name="Ichikawa N."/>
            <person name="Sato H."/>
            <person name="Tonouchi N."/>
        </authorList>
    </citation>
    <scope>NUCLEOTIDE SEQUENCE</scope>
    <source>
        <strain evidence="12">NBRC 111898</strain>
    </source>
</reference>
<keyword evidence="6" id="KW-0418">Kinase</keyword>
<comment type="catalytic activity">
    <reaction evidence="1">
        <text>ATP + protein L-histidine = ADP + protein N-phospho-L-histidine.</text>
        <dbReference type="EC" id="2.7.13.3"/>
    </reaction>
</comment>
<evidence type="ECO:0000256" key="8">
    <source>
        <dbReference type="ARBA" id="ARBA00023012"/>
    </source>
</evidence>
<dbReference type="InterPro" id="IPR050482">
    <property type="entry name" value="Sensor_HK_TwoCompSys"/>
</dbReference>
<keyword evidence="8" id="KW-0902">Two-component regulatory system</keyword>
<evidence type="ECO:0000256" key="6">
    <source>
        <dbReference type="ARBA" id="ARBA00022777"/>
    </source>
</evidence>
<comment type="caution">
    <text evidence="12">The sequence shown here is derived from an EMBL/GenBank/DDBJ whole genome shotgun (WGS) entry which is preliminary data.</text>
</comment>
<dbReference type="GO" id="GO:0000155">
    <property type="term" value="F:phosphorelay sensor kinase activity"/>
    <property type="evidence" value="ECO:0007669"/>
    <property type="project" value="InterPro"/>
</dbReference>
<feature type="domain" description="Histidine kinase/HSP90-like ATPase" evidence="10">
    <location>
        <begin position="290"/>
        <end position="378"/>
    </location>
</feature>
<dbReference type="RefSeq" id="WP_285665126.1">
    <property type="nucleotide sequence ID" value="NZ_BSTX01000003.1"/>
</dbReference>
<evidence type="ECO:0000256" key="5">
    <source>
        <dbReference type="ARBA" id="ARBA00022741"/>
    </source>
</evidence>
<evidence type="ECO:0000259" key="10">
    <source>
        <dbReference type="Pfam" id="PF02518"/>
    </source>
</evidence>
<evidence type="ECO:0000256" key="1">
    <source>
        <dbReference type="ARBA" id="ARBA00000085"/>
    </source>
</evidence>
<dbReference type="InterPro" id="IPR036890">
    <property type="entry name" value="HATPase_C_sf"/>
</dbReference>
<accession>A0A9W6SPU1</accession>
<keyword evidence="5" id="KW-0547">Nucleotide-binding</keyword>